<dbReference type="SUPFAM" id="SSF53756">
    <property type="entry name" value="UDP-Glycosyltransferase/glycogen phosphorylase"/>
    <property type="match status" value="1"/>
</dbReference>
<keyword evidence="1" id="KW-0328">Glycosyltransferase</keyword>
<proteinExistence type="predicted"/>
<evidence type="ECO:0000259" key="4">
    <source>
        <dbReference type="Pfam" id="PF13439"/>
    </source>
</evidence>
<protein>
    <submittedName>
        <fullName evidence="5">Glycosyltransferase</fullName>
    </submittedName>
</protein>
<dbReference type="InterPro" id="IPR028098">
    <property type="entry name" value="Glyco_trans_4-like_N"/>
</dbReference>
<organism evidence="5 6">
    <name type="scientific">Oceanisphaera sediminis</name>
    <dbReference type="NCBI Taxonomy" id="981381"/>
    <lineage>
        <taxon>Bacteria</taxon>
        <taxon>Pseudomonadati</taxon>
        <taxon>Pseudomonadota</taxon>
        <taxon>Gammaproteobacteria</taxon>
        <taxon>Aeromonadales</taxon>
        <taxon>Aeromonadaceae</taxon>
        <taxon>Oceanisphaera</taxon>
    </lineage>
</organism>
<reference evidence="6" key="1">
    <citation type="journal article" date="2019" name="Int. J. Syst. Evol. Microbiol.">
        <title>The Global Catalogue of Microorganisms (GCM) 10K type strain sequencing project: providing services to taxonomists for standard genome sequencing and annotation.</title>
        <authorList>
            <consortium name="The Broad Institute Genomics Platform"/>
            <consortium name="The Broad Institute Genome Sequencing Center for Infectious Disease"/>
            <person name="Wu L."/>
            <person name="Ma J."/>
        </authorList>
    </citation>
    <scope>NUCLEOTIDE SEQUENCE [LARGE SCALE GENOMIC DNA]</scope>
    <source>
        <strain evidence="6">JCM 17329</strain>
    </source>
</reference>
<dbReference type="PANTHER" id="PTHR12526">
    <property type="entry name" value="GLYCOSYLTRANSFERASE"/>
    <property type="match status" value="1"/>
</dbReference>
<dbReference type="Pfam" id="PF13439">
    <property type="entry name" value="Glyco_transf_4"/>
    <property type="match status" value="1"/>
</dbReference>
<feature type="domain" description="Glycosyl transferase family 1" evidence="3">
    <location>
        <begin position="191"/>
        <end position="343"/>
    </location>
</feature>
<feature type="domain" description="Glycosyltransferase subfamily 4-like N-terminal" evidence="4">
    <location>
        <begin position="66"/>
        <end position="175"/>
    </location>
</feature>
<dbReference type="InterPro" id="IPR001296">
    <property type="entry name" value="Glyco_trans_1"/>
</dbReference>
<evidence type="ECO:0000256" key="2">
    <source>
        <dbReference type="ARBA" id="ARBA00022679"/>
    </source>
</evidence>
<dbReference type="Proteomes" id="UP001501479">
    <property type="component" value="Unassembled WGS sequence"/>
</dbReference>
<sequence>MKKILHLTHTDVRSDSRILKEMESAYSNGYSVHGVGIRLNEGTKNINCDNYNIVILNINSKKLIFLPAFLRHFFTLIEFFIKSIFHSLKIKPDLIHCNDTLVFPVGVFVKIFTKAKLVYDAHELESDRNGLSKLLGKATLFVEKALWRFVDGLIVVSPSIKQWYLSNIGYKESSVVLNSPIFKEINSQNKDYLRDKFLIPKDNNVFIYVGILGAGRGIDVVLEAFKEKPEAHLVFLGYGEYYDELKSLEATYSNVHVHDAVEHSKVVEVVSSADVGLCLIENVSLSDYYCLPNKLFEYAFAGLPVLASNFPDISKVVSDYSLGFCTDLDEKSIRNGIEKFETGQYVYAVDNCKLADLSWAKQESNLISLYKKVLK</sequence>
<keyword evidence="2" id="KW-0808">Transferase</keyword>
<accession>A0ABP7DNC1</accession>
<dbReference type="Pfam" id="PF00534">
    <property type="entry name" value="Glycos_transf_1"/>
    <property type="match status" value="1"/>
</dbReference>
<dbReference type="RefSeq" id="WP_344963424.1">
    <property type="nucleotide sequence ID" value="NZ_BAABDS010000015.1"/>
</dbReference>
<evidence type="ECO:0000313" key="6">
    <source>
        <dbReference type="Proteomes" id="UP001501479"/>
    </source>
</evidence>
<evidence type="ECO:0000259" key="3">
    <source>
        <dbReference type="Pfam" id="PF00534"/>
    </source>
</evidence>
<comment type="caution">
    <text evidence="5">The sequence shown here is derived from an EMBL/GenBank/DDBJ whole genome shotgun (WGS) entry which is preliminary data.</text>
</comment>
<dbReference type="EMBL" id="BAABDS010000015">
    <property type="protein sequence ID" value="GAA3706799.1"/>
    <property type="molecule type" value="Genomic_DNA"/>
</dbReference>
<gene>
    <name evidence="5" type="ORF">GCM10022421_12390</name>
</gene>
<evidence type="ECO:0000256" key="1">
    <source>
        <dbReference type="ARBA" id="ARBA00022676"/>
    </source>
</evidence>
<dbReference type="Gene3D" id="3.40.50.2000">
    <property type="entry name" value="Glycogen Phosphorylase B"/>
    <property type="match status" value="2"/>
</dbReference>
<name>A0ABP7DNC1_9GAMM</name>
<evidence type="ECO:0000313" key="5">
    <source>
        <dbReference type="EMBL" id="GAA3706799.1"/>
    </source>
</evidence>
<keyword evidence="6" id="KW-1185">Reference proteome</keyword>
<dbReference type="PANTHER" id="PTHR12526:SF629">
    <property type="entry name" value="TEICHURONIC ACID BIOSYNTHESIS GLYCOSYLTRANSFERASE TUAH-RELATED"/>
    <property type="match status" value="1"/>
</dbReference>